<organism evidence="2 3">
    <name type="scientific">Scophthalmus maximus</name>
    <name type="common">Turbot</name>
    <name type="synonym">Psetta maxima</name>
    <dbReference type="NCBI Taxonomy" id="52904"/>
    <lineage>
        <taxon>Eukaryota</taxon>
        <taxon>Metazoa</taxon>
        <taxon>Chordata</taxon>
        <taxon>Craniata</taxon>
        <taxon>Vertebrata</taxon>
        <taxon>Euteleostomi</taxon>
        <taxon>Actinopterygii</taxon>
        <taxon>Neopterygii</taxon>
        <taxon>Teleostei</taxon>
        <taxon>Neoteleostei</taxon>
        <taxon>Acanthomorphata</taxon>
        <taxon>Carangaria</taxon>
        <taxon>Pleuronectiformes</taxon>
        <taxon>Pleuronectoidei</taxon>
        <taxon>Scophthalmidae</taxon>
        <taxon>Scophthalmus</taxon>
    </lineage>
</organism>
<dbReference type="EMBL" id="VEVO01000005">
    <property type="protein sequence ID" value="KAF0041894.1"/>
    <property type="molecule type" value="Genomic_DNA"/>
</dbReference>
<accession>A0A6A4TF96</accession>
<feature type="region of interest" description="Disordered" evidence="1">
    <location>
        <begin position="1"/>
        <end position="69"/>
    </location>
</feature>
<reference evidence="2 3" key="1">
    <citation type="submission" date="2019-06" db="EMBL/GenBank/DDBJ databases">
        <title>Draft genomes of female and male turbot (Scophthalmus maximus).</title>
        <authorList>
            <person name="Xu H."/>
            <person name="Xu X.-W."/>
            <person name="Shao C."/>
            <person name="Chen S."/>
        </authorList>
    </citation>
    <scope>NUCLEOTIDE SEQUENCE [LARGE SCALE GENOMIC DNA]</scope>
    <source>
        <strain evidence="2">Ysfricsl-2016a</strain>
        <tissue evidence="2">Blood</tissue>
    </source>
</reference>
<evidence type="ECO:0000313" key="2">
    <source>
        <dbReference type="EMBL" id="KAF0041894.1"/>
    </source>
</evidence>
<name>A0A6A4TF96_SCOMX</name>
<proteinExistence type="predicted"/>
<comment type="caution">
    <text evidence="2">The sequence shown here is derived from an EMBL/GenBank/DDBJ whole genome shotgun (WGS) entry which is preliminary data.</text>
</comment>
<dbReference type="Proteomes" id="UP000438429">
    <property type="component" value="Unassembled WGS sequence"/>
</dbReference>
<feature type="compositionally biased region" description="Basic and acidic residues" evidence="1">
    <location>
        <begin position="38"/>
        <end position="51"/>
    </location>
</feature>
<evidence type="ECO:0000256" key="1">
    <source>
        <dbReference type="SAM" id="MobiDB-lite"/>
    </source>
</evidence>
<protein>
    <submittedName>
        <fullName evidence="2">Uncharacterized protein</fullName>
    </submittedName>
</protein>
<sequence>MESPESRRPEDEEAAAGVQPSEPGVSLRDLPDLEPEEVERRLAKTRRELSNRRKILMKNLPPDTSNQVHERHLRVPVSQSEEGSEQEVHEILKEYELKYCFVDRNKGTGTTRTQQDTRT</sequence>
<dbReference type="AlphaFoldDB" id="A0A6A4TF96"/>
<feature type="compositionally biased region" description="Basic and acidic residues" evidence="1">
    <location>
        <begin position="1"/>
        <end position="10"/>
    </location>
</feature>
<evidence type="ECO:0000313" key="3">
    <source>
        <dbReference type="Proteomes" id="UP000438429"/>
    </source>
</evidence>
<gene>
    <name evidence="2" type="ORF">F2P81_005426</name>
</gene>